<evidence type="ECO:0000313" key="11">
    <source>
        <dbReference type="Proteomes" id="UP001634393"/>
    </source>
</evidence>
<evidence type="ECO:0000256" key="1">
    <source>
        <dbReference type="ARBA" id="ARBA00004930"/>
    </source>
</evidence>
<dbReference type="EMBL" id="JBJXBP010000002">
    <property type="protein sequence ID" value="KAL3846020.1"/>
    <property type="molecule type" value="Genomic_DNA"/>
</dbReference>
<dbReference type="GO" id="GO:0009698">
    <property type="term" value="P:phenylpropanoid metabolic process"/>
    <property type="evidence" value="ECO:0007669"/>
    <property type="project" value="UniProtKB-KW"/>
</dbReference>
<evidence type="ECO:0000256" key="4">
    <source>
        <dbReference type="ARBA" id="ARBA00022741"/>
    </source>
</evidence>
<dbReference type="InterPro" id="IPR025110">
    <property type="entry name" value="AMP-bd_C"/>
</dbReference>
<dbReference type="Pfam" id="PF00501">
    <property type="entry name" value="AMP-binding"/>
    <property type="match status" value="1"/>
</dbReference>
<protein>
    <recommendedName>
        <fullName evidence="12">4-coumarate--CoA ligase</fullName>
    </recommendedName>
</protein>
<evidence type="ECO:0008006" key="12">
    <source>
        <dbReference type="Google" id="ProtNLM"/>
    </source>
</evidence>
<dbReference type="InterPro" id="IPR045851">
    <property type="entry name" value="AMP-bd_C_sf"/>
</dbReference>
<dbReference type="GO" id="GO:0106286">
    <property type="term" value="F:(E)-caffeate-CoA ligase activity"/>
    <property type="evidence" value="ECO:0007669"/>
    <property type="project" value="UniProtKB-ARBA"/>
</dbReference>
<evidence type="ECO:0000313" key="10">
    <source>
        <dbReference type="EMBL" id="KAL3846020.1"/>
    </source>
</evidence>
<dbReference type="InterPro" id="IPR042099">
    <property type="entry name" value="ANL_N_sf"/>
</dbReference>
<keyword evidence="4" id="KW-0547">Nucleotide-binding</keyword>
<dbReference type="GO" id="GO:0050563">
    <property type="term" value="F:trans-feruloyl-CoA synthase activity"/>
    <property type="evidence" value="ECO:0007669"/>
    <property type="project" value="UniProtKB-ARBA"/>
</dbReference>
<evidence type="ECO:0000259" key="8">
    <source>
        <dbReference type="Pfam" id="PF00501"/>
    </source>
</evidence>
<comment type="pathway">
    <text evidence="1">Phytoalexin biosynthesis; 3,4',5-trihydroxystilbene biosynthesis; 3,4',5-trihydroxystilbene from trans-4-coumarate: step 1/2.</text>
</comment>
<dbReference type="SUPFAM" id="SSF56801">
    <property type="entry name" value="Acetyl-CoA synthetase-like"/>
    <property type="match status" value="1"/>
</dbReference>
<dbReference type="Pfam" id="PF13193">
    <property type="entry name" value="AMP-binding_C"/>
    <property type="match status" value="1"/>
</dbReference>
<dbReference type="PANTHER" id="PTHR24096">
    <property type="entry name" value="LONG-CHAIN-FATTY-ACID--COA LIGASE"/>
    <property type="match status" value="1"/>
</dbReference>
<accession>A0ABD3U9J7</accession>
<dbReference type="Gene3D" id="3.30.300.30">
    <property type="match status" value="1"/>
</dbReference>
<sequence>MMSVASVETTQNPADQISSNSSSSVLQSAESHVFTSKLPNIPISNHLPLHTYCFENSTQYPDRTCLLSGNTGKSYTFAETHLICRKVAAGLSNLGIKRGDVVMVLLQNCPEFVFTFMGASMVGALTTTANPFYTTNEIVKQYKASKSKLIVTQSQYVDKLRDPALGDDLIIVTIDEGANENGLDRCLHFSVLSEANENEFVPPPDLEPEDAVALPFSSGTTGLPKGVILTHKSLITSVAQQVDGENPNLYLKSDDVVLCVLPLFHIYSLNSVLLCSLRAGSAVLLMQKFEIGSLLELIQRHKVSVAAVVPPLVLALAKNPLVDKFDLSSIRMVLSGAAPLGKELEAALLTRLPQAVFGQGYGMTEAGPVLSMSPSFAKQPLPTKSGSCGNVVRNAELKVVDPETGRSLPRNQPGEICIRGPQIMKGYLNDAEATARTIDVDGWLHTGDIGFVDDDEDVFIVDRVKELIKFKGFQVPPAELEALLVSHPNIADAAVVPKKDEAAGEVPVAFVVRSNGFELTEEAIKEFIAKQVVFYKRLHKVYFVHAIPKSPAGKILRKDLRAKLAATS</sequence>
<keyword evidence="6" id="KW-0587">Phenylpropanoid metabolism</keyword>
<evidence type="ECO:0000256" key="2">
    <source>
        <dbReference type="ARBA" id="ARBA00006432"/>
    </source>
</evidence>
<dbReference type="Proteomes" id="UP001634393">
    <property type="component" value="Unassembled WGS sequence"/>
</dbReference>
<dbReference type="FunFam" id="3.30.300.30:FF:000007">
    <property type="entry name" value="4-coumarate--CoA ligase 2"/>
    <property type="match status" value="1"/>
</dbReference>
<dbReference type="PROSITE" id="PS00455">
    <property type="entry name" value="AMP_BINDING"/>
    <property type="match status" value="1"/>
</dbReference>
<feature type="region of interest" description="Disordered" evidence="7">
    <location>
        <begin position="1"/>
        <end position="22"/>
    </location>
</feature>
<dbReference type="AlphaFoldDB" id="A0ABD3U9J7"/>
<dbReference type="GO" id="GO:0005524">
    <property type="term" value="F:ATP binding"/>
    <property type="evidence" value="ECO:0007669"/>
    <property type="project" value="UniProtKB-KW"/>
</dbReference>
<evidence type="ECO:0000256" key="5">
    <source>
        <dbReference type="ARBA" id="ARBA00022840"/>
    </source>
</evidence>
<comment type="similarity">
    <text evidence="2">Belongs to the ATP-dependent AMP-binding enzyme family.</text>
</comment>
<keyword evidence="3" id="KW-0436">Ligase</keyword>
<feature type="domain" description="AMP-binding enzyme C-terminal" evidence="9">
    <location>
        <begin position="479"/>
        <end position="554"/>
    </location>
</feature>
<evidence type="ECO:0000256" key="3">
    <source>
        <dbReference type="ARBA" id="ARBA00022598"/>
    </source>
</evidence>
<reference evidence="10 11" key="1">
    <citation type="submission" date="2024-12" db="EMBL/GenBank/DDBJ databases">
        <title>The unique morphological basis and parallel evolutionary history of personate flowers in Penstemon.</title>
        <authorList>
            <person name="Depatie T.H."/>
            <person name="Wessinger C.A."/>
        </authorList>
    </citation>
    <scope>NUCLEOTIDE SEQUENCE [LARGE SCALE GENOMIC DNA]</scope>
    <source>
        <strain evidence="10">WTNN_2</strain>
        <tissue evidence="10">Leaf</tissue>
    </source>
</reference>
<name>A0ABD3U9J7_9LAMI</name>
<feature type="compositionally biased region" description="Polar residues" evidence="7">
    <location>
        <begin position="1"/>
        <end position="17"/>
    </location>
</feature>
<dbReference type="FunFam" id="3.40.50.12780:FF:000003">
    <property type="entry name" value="Long-chain-fatty-acid--CoA ligase FadD"/>
    <property type="match status" value="1"/>
</dbReference>
<dbReference type="InterPro" id="IPR000873">
    <property type="entry name" value="AMP-dep_synth/lig_dom"/>
</dbReference>
<gene>
    <name evidence="10" type="ORF">ACJIZ3_003423</name>
</gene>
<dbReference type="PANTHER" id="PTHR24096:SF169">
    <property type="entry name" value="4-COUMARATE--COA LIGASE 3"/>
    <property type="match status" value="1"/>
</dbReference>
<proteinExistence type="inferred from homology"/>
<dbReference type="Gene3D" id="3.40.50.12780">
    <property type="entry name" value="N-terminal domain of ligase-like"/>
    <property type="match status" value="1"/>
</dbReference>
<feature type="domain" description="AMP-dependent synthetase/ligase" evidence="8">
    <location>
        <begin position="55"/>
        <end position="428"/>
    </location>
</feature>
<dbReference type="CDD" id="cd05904">
    <property type="entry name" value="4CL"/>
    <property type="match status" value="1"/>
</dbReference>
<evidence type="ECO:0000259" key="9">
    <source>
        <dbReference type="Pfam" id="PF13193"/>
    </source>
</evidence>
<evidence type="ECO:0000256" key="6">
    <source>
        <dbReference type="ARBA" id="ARBA00023051"/>
    </source>
</evidence>
<organism evidence="10 11">
    <name type="scientific">Penstemon smallii</name>
    <dbReference type="NCBI Taxonomy" id="265156"/>
    <lineage>
        <taxon>Eukaryota</taxon>
        <taxon>Viridiplantae</taxon>
        <taxon>Streptophyta</taxon>
        <taxon>Embryophyta</taxon>
        <taxon>Tracheophyta</taxon>
        <taxon>Spermatophyta</taxon>
        <taxon>Magnoliopsida</taxon>
        <taxon>eudicotyledons</taxon>
        <taxon>Gunneridae</taxon>
        <taxon>Pentapetalae</taxon>
        <taxon>asterids</taxon>
        <taxon>lamiids</taxon>
        <taxon>Lamiales</taxon>
        <taxon>Plantaginaceae</taxon>
        <taxon>Cheloneae</taxon>
        <taxon>Penstemon</taxon>
    </lineage>
</organism>
<comment type="caution">
    <text evidence="10">The sequence shown here is derived from an EMBL/GenBank/DDBJ whole genome shotgun (WGS) entry which is preliminary data.</text>
</comment>
<evidence type="ECO:0000256" key="7">
    <source>
        <dbReference type="SAM" id="MobiDB-lite"/>
    </source>
</evidence>
<keyword evidence="11" id="KW-1185">Reference proteome</keyword>
<dbReference type="InterPro" id="IPR020845">
    <property type="entry name" value="AMP-binding_CS"/>
</dbReference>
<keyword evidence="5" id="KW-0067">ATP-binding</keyword>